<proteinExistence type="inferred from homology"/>
<dbReference type="eggNOG" id="COG0589">
    <property type="taxonomic scope" value="Bacteria"/>
</dbReference>
<comment type="similarity">
    <text evidence="1">Belongs to the universal stress protein A family.</text>
</comment>
<dbReference type="HOGENOM" id="CLU_049301_2_4_10"/>
<feature type="domain" description="UspA" evidence="2">
    <location>
        <begin position="4"/>
        <end position="151"/>
    </location>
</feature>
<dbReference type="STRING" id="760192.Halhy_2917"/>
<dbReference type="EMBL" id="CP002691">
    <property type="protein sequence ID" value="AEE50781.1"/>
    <property type="molecule type" value="Genomic_DNA"/>
</dbReference>
<dbReference type="KEGG" id="hhy:Halhy_2917"/>
<dbReference type="OrthoDB" id="9788959at2"/>
<reference key="2">
    <citation type="submission" date="2011-04" db="EMBL/GenBank/DDBJ databases">
        <title>Complete sequence of chromosome of Haliscomenobacter hydrossis DSM 1100.</title>
        <authorList>
            <consortium name="US DOE Joint Genome Institute (JGI-PGF)"/>
            <person name="Lucas S."/>
            <person name="Han J."/>
            <person name="Lapidus A."/>
            <person name="Bruce D."/>
            <person name="Goodwin L."/>
            <person name="Pitluck S."/>
            <person name="Peters L."/>
            <person name="Kyrpides N."/>
            <person name="Mavromatis K."/>
            <person name="Ivanova N."/>
            <person name="Ovchinnikova G."/>
            <person name="Pagani I."/>
            <person name="Daligault H."/>
            <person name="Detter J.C."/>
            <person name="Han C."/>
            <person name="Land M."/>
            <person name="Hauser L."/>
            <person name="Markowitz V."/>
            <person name="Cheng J.-F."/>
            <person name="Hugenholtz P."/>
            <person name="Woyke T."/>
            <person name="Wu D."/>
            <person name="Verbarg S."/>
            <person name="Frueling A."/>
            <person name="Brambilla E."/>
            <person name="Klenk H.-P."/>
            <person name="Eisen J.A."/>
        </authorList>
    </citation>
    <scope>NUCLEOTIDE SEQUENCE</scope>
    <source>
        <strain>DSM 1100</strain>
    </source>
</reference>
<dbReference type="InterPro" id="IPR006016">
    <property type="entry name" value="UspA"/>
</dbReference>
<name>F4L483_HALH1</name>
<dbReference type="CDD" id="cd00293">
    <property type="entry name" value="USP-like"/>
    <property type="match status" value="1"/>
</dbReference>
<dbReference type="AlphaFoldDB" id="F4L483"/>
<keyword evidence="4" id="KW-1185">Reference proteome</keyword>
<reference evidence="3 4" key="1">
    <citation type="journal article" date="2011" name="Stand. Genomic Sci.">
        <title>Complete genome sequence of Haliscomenobacter hydrossis type strain (O).</title>
        <authorList>
            <consortium name="US DOE Joint Genome Institute (JGI-PGF)"/>
            <person name="Daligault H."/>
            <person name="Lapidus A."/>
            <person name="Zeytun A."/>
            <person name="Nolan M."/>
            <person name="Lucas S."/>
            <person name="Del Rio T.G."/>
            <person name="Tice H."/>
            <person name="Cheng J.F."/>
            <person name="Tapia R."/>
            <person name="Han C."/>
            <person name="Goodwin L."/>
            <person name="Pitluck S."/>
            <person name="Liolios K."/>
            <person name="Pagani I."/>
            <person name="Ivanova N."/>
            <person name="Huntemann M."/>
            <person name="Mavromatis K."/>
            <person name="Mikhailova N."/>
            <person name="Pati A."/>
            <person name="Chen A."/>
            <person name="Palaniappan K."/>
            <person name="Land M."/>
            <person name="Hauser L."/>
            <person name="Brambilla E.M."/>
            <person name="Rohde M."/>
            <person name="Verbarg S."/>
            <person name="Goker M."/>
            <person name="Bristow J."/>
            <person name="Eisen J.A."/>
            <person name="Markowitz V."/>
            <person name="Hugenholtz P."/>
            <person name="Kyrpides N.C."/>
            <person name="Klenk H.P."/>
            <person name="Woyke T."/>
        </authorList>
    </citation>
    <scope>NUCLEOTIDE SEQUENCE [LARGE SCALE GENOMIC DNA]</scope>
    <source>
        <strain evidence="4">ATCC 27775 / DSM 1100 / LMG 10767 / O</strain>
    </source>
</reference>
<organism evidence="3 4">
    <name type="scientific">Haliscomenobacter hydrossis (strain ATCC 27775 / DSM 1100 / LMG 10767 / O)</name>
    <dbReference type="NCBI Taxonomy" id="760192"/>
    <lineage>
        <taxon>Bacteria</taxon>
        <taxon>Pseudomonadati</taxon>
        <taxon>Bacteroidota</taxon>
        <taxon>Saprospiria</taxon>
        <taxon>Saprospirales</taxon>
        <taxon>Haliscomenobacteraceae</taxon>
        <taxon>Haliscomenobacter</taxon>
    </lineage>
</organism>
<evidence type="ECO:0000313" key="3">
    <source>
        <dbReference type="EMBL" id="AEE50781.1"/>
    </source>
</evidence>
<accession>F4L483</accession>
<dbReference type="PANTHER" id="PTHR46268">
    <property type="entry name" value="STRESS RESPONSE PROTEIN NHAX"/>
    <property type="match status" value="1"/>
</dbReference>
<dbReference type="PRINTS" id="PR01438">
    <property type="entry name" value="UNVRSLSTRESS"/>
</dbReference>
<sequence>MSQIKKILFPTDFSPTAQNAFKHCLILADYYEAKVEVVHAVFPEYAALDMPVVSMTTTREKAEAARAVLGSFVELGMTQTQEFYTFKNLPTVEQMVEIGVPIGTILKLADERHIDLIMMGTKGEHNTMERAFGSVSTGVLEHAICPVMVIPEFAHWKPTHIVAYASDLSESDPYHFWKAADILTPFHPLVHVVNIHKGEAHDEVAIDELKKIFSNNTPAVQISFHQEKHDSITAGIETFVDNYGVDLLMMYSPHRSWIERLFHHSQTRDLAFTTRIPLLVIKS</sequence>
<dbReference type="Proteomes" id="UP000008461">
    <property type="component" value="Chromosome"/>
</dbReference>
<protein>
    <submittedName>
        <fullName evidence="3">UspA domain-containing protein</fullName>
    </submittedName>
</protein>
<dbReference type="RefSeq" id="WP_013765324.1">
    <property type="nucleotide sequence ID" value="NC_015510.1"/>
</dbReference>
<dbReference type="SUPFAM" id="SSF52402">
    <property type="entry name" value="Adenine nucleotide alpha hydrolases-like"/>
    <property type="match status" value="2"/>
</dbReference>
<dbReference type="Gene3D" id="3.40.50.12370">
    <property type="match status" value="1"/>
</dbReference>
<gene>
    <name evidence="3" type="ordered locus">Halhy_2917</name>
</gene>
<dbReference type="Pfam" id="PF00582">
    <property type="entry name" value="Usp"/>
    <property type="match status" value="1"/>
</dbReference>
<evidence type="ECO:0000313" key="4">
    <source>
        <dbReference type="Proteomes" id="UP000008461"/>
    </source>
</evidence>
<evidence type="ECO:0000256" key="1">
    <source>
        <dbReference type="ARBA" id="ARBA00008791"/>
    </source>
</evidence>
<dbReference type="InterPro" id="IPR006015">
    <property type="entry name" value="Universal_stress_UspA"/>
</dbReference>
<evidence type="ECO:0000259" key="2">
    <source>
        <dbReference type="Pfam" id="PF00582"/>
    </source>
</evidence>
<dbReference type="PANTHER" id="PTHR46268:SF22">
    <property type="entry name" value="SENSOR PROTEIN KDPD-RELATED"/>
    <property type="match status" value="1"/>
</dbReference>